<feature type="region of interest" description="Disordered" evidence="1">
    <location>
        <begin position="149"/>
        <end position="187"/>
    </location>
</feature>
<reference evidence="4 5" key="1">
    <citation type="submission" date="2014-04" db="EMBL/GenBank/DDBJ databases">
        <title>Evolutionary Origins and Diversification of the Mycorrhizal Mutualists.</title>
        <authorList>
            <consortium name="DOE Joint Genome Institute"/>
            <consortium name="Mycorrhizal Genomics Consortium"/>
            <person name="Kohler A."/>
            <person name="Kuo A."/>
            <person name="Nagy L.G."/>
            <person name="Floudas D."/>
            <person name="Copeland A."/>
            <person name="Barry K.W."/>
            <person name="Cichocki N."/>
            <person name="Veneault-Fourrey C."/>
            <person name="LaButti K."/>
            <person name="Lindquist E.A."/>
            <person name="Lipzen A."/>
            <person name="Lundell T."/>
            <person name="Morin E."/>
            <person name="Murat C."/>
            <person name="Riley R."/>
            <person name="Ohm R."/>
            <person name="Sun H."/>
            <person name="Tunlid A."/>
            <person name="Henrissat B."/>
            <person name="Grigoriev I.V."/>
            <person name="Hibbett D.S."/>
            <person name="Martin F."/>
        </authorList>
    </citation>
    <scope>NUCLEOTIDE SEQUENCE [LARGE SCALE GENOMIC DNA]</scope>
    <source>
        <strain evidence="4 5">FD-317 M1</strain>
    </source>
</reference>
<feature type="compositionally biased region" description="Polar residues" evidence="1">
    <location>
        <begin position="150"/>
        <end position="187"/>
    </location>
</feature>
<evidence type="ECO:0000256" key="3">
    <source>
        <dbReference type="SAM" id="SignalP"/>
    </source>
</evidence>
<proteinExistence type="predicted"/>
<dbReference type="AlphaFoldDB" id="A0A0D0C0Z7"/>
<evidence type="ECO:0000256" key="2">
    <source>
        <dbReference type="SAM" id="Phobius"/>
    </source>
</evidence>
<dbReference type="EMBL" id="KN834865">
    <property type="protein sequence ID" value="KIK51362.1"/>
    <property type="molecule type" value="Genomic_DNA"/>
</dbReference>
<evidence type="ECO:0008006" key="6">
    <source>
        <dbReference type="Google" id="ProtNLM"/>
    </source>
</evidence>
<evidence type="ECO:0000256" key="1">
    <source>
        <dbReference type="SAM" id="MobiDB-lite"/>
    </source>
</evidence>
<keyword evidence="3" id="KW-0732">Signal</keyword>
<name>A0A0D0C0Z7_9AGAR</name>
<keyword evidence="2" id="KW-1133">Transmembrane helix</keyword>
<feature type="compositionally biased region" description="Polar residues" evidence="1">
    <location>
        <begin position="280"/>
        <end position="290"/>
    </location>
</feature>
<accession>A0A0D0C0Z7</accession>
<sequence>MRFLLFVGSFILITSTHHVSAQSVTLWQVSGGHLLSASVTAPLQPLGTAANGLSTTYLYQALGPFTTLESSNGLTSEVSALTATGTRTIVASASGWIELFLGPSGTPTGVLGCTLITSGIGNCFNGPPNAIVAEPTGKPFAEVLSVATPVPTSTDTPSQSIAPATSSTTAQPEQTSAPFDQGNSSKKSSSAGAIAGGVIGGLAGVLIVALGIALLWRRQLRRRMFFEDEGDTSQRRSEFVAHSTAATAAAEDNYPSPTTIIPNSKEAMARYGRRSGGFHVTNQSMDSRTSVGERSDSYTHTSTTTPITRSLAEISDRLRRLEMAGNAQSEPPPTYYAE</sequence>
<protein>
    <recommendedName>
        <fullName evidence="6">Mid2 domain-containing protein</fullName>
    </recommendedName>
</protein>
<feature type="transmembrane region" description="Helical" evidence="2">
    <location>
        <begin position="193"/>
        <end position="216"/>
    </location>
</feature>
<feature type="region of interest" description="Disordered" evidence="1">
    <location>
        <begin position="276"/>
        <end position="305"/>
    </location>
</feature>
<evidence type="ECO:0000313" key="5">
    <source>
        <dbReference type="Proteomes" id="UP000053593"/>
    </source>
</evidence>
<organism evidence="4 5">
    <name type="scientific">Collybiopsis luxurians FD-317 M1</name>
    <dbReference type="NCBI Taxonomy" id="944289"/>
    <lineage>
        <taxon>Eukaryota</taxon>
        <taxon>Fungi</taxon>
        <taxon>Dikarya</taxon>
        <taxon>Basidiomycota</taxon>
        <taxon>Agaricomycotina</taxon>
        <taxon>Agaricomycetes</taxon>
        <taxon>Agaricomycetidae</taxon>
        <taxon>Agaricales</taxon>
        <taxon>Marasmiineae</taxon>
        <taxon>Omphalotaceae</taxon>
        <taxon>Collybiopsis</taxon>
        <taxon>Collybiopsis luxurians</taxon>
    </lineage>
</organism>
<dbReference type="Proteomes" id="UP000053593">
    <property type="component" value="Unassembled WGS sequence"/>
</dbReference>
<dbReference type="HOGENOM" id="CLU_065843_0_0_1"/>
<feature type="chain" id="PRO_5002219982" description="Mid2 domain-containing protein" evidence="3">
    <location>
        <begin position="22"/>
        <end position="338"/>
    </location>
</feature>
<gene>
    <name evidence="4" type="ORF">GYMLUDRAFT_265868</name>
</gene>
<keyword evidence="2" id="KW-0472">Membrane</keyword>
<keyword evidence="5" id="KW-1185">Reference proteome</keyword>
<feature type="signal peptide" evidence="3">
    <location>
        <begin position="1"/>
        <end position="21"/>
    </location>
</feature>
<keyword evidence="2" id="KW-0812">Transmembrane</keyword>
<evidence type="ECO:0000313" key="4">
    <source>
        <dbReference type="EMBL" id="KIK51362.1"/>
    </source>
</evidence>
<dbReference type="OrthoDB" id="2962003at2759"/>